<keyword evidence="1" id="KW-1133">Transmembrane helix</keyword>
<feature type="transmembrane region" description="Helical" evidence="1">
    <location>
        <begin position="12"/>
        <end position="33"/>
    </location>
</feature>
<reference evidence="3" key="1">
    <citation type="submission" date="2020-01" db="EMBL/GenBank/DDBJ databases">
        <title>'Steroidobacter agaridevorans' sp. nov., agar-degrading bacteria isolated from rhizosphere soils.</title>
        <authorList>
            <person name="Ikenaga M."/>
            <person name="Kataoka M."/>
            <person name="Murouchi A."/>
            <person name="Katsuragi S."/>
            <person name="Sakai M."/>
        </authorList>
    </citation>
    <scope>NUCLEOTIDE SEQUENCE [LARGE SCALE GENOMIC DNA]</scope>
    <source>
        <strain evidence="3">YU21-B</strain>
    </source>
</reference>
<proteinExistence type="predicted"/>
<organism evidence="2 3">
    <name type="scientific">Steroidobacter agaridevorans</name>
    <dbReference type="NCBI Taxonomy" id="2695856"/>
    <lineage>
        <taxon>Bacteria</taxon>
        <taxon>Pseudomonadati</taxon>
        <taxon>Pseudomonadota</taxon>
        <taxon>Gammaproteobacteria</taxon>
        <taxon>Steroidobacterales</taxon>
        <taxon>Steroidobacteraceae</taxon>
        <taxon>Steroidobacter</taxon>
    </lineage>
</organism>
<feature type="transmembrane region" description="Helical" evidence="1">
    <location>
        <begin position="120"/>
        <end position="139"/>
    </location>
</feature>
<keyword evidence="1" id="KW-0472">Membrane</keyword>
<keyword evidence="3" id="KW-1185">Reference proteome</keyword>
<keyword evidence="1" id="KW-0812">Transmembrane</keyword>
<protein>
    <recommendedName>
        <fullName evidence="4">DUF2269 domain-containing protein</fullName>
    </recommendedName>
</protein>
<feature type="transmembrane region" description="Helical" evidence="1">
    <location>
        <begin position="145"/>
        <end position="170"/>
    </location>
</feature>
<feature type="transmembrane region" description="Helical" evidence="1">
    <location>
        <begin position="77"/>
        <end position="99"/>
    </location>
</feature>
<dbReference type="RefSeq" id="WP_161812108.1">
    <property type="nucleotide sequence ID" value="NZ_BLJN01000002.1"/>
</dbReference>
<evidence type="ECO:0000256" key="1">
    <source>
        <dbReference type="SAM" id="Phobius"/>
    </source>
</evidence>
<accession>A0A829YAX7</accession>
<sequence>MPLMYPTLVYLHLLLFVLWLGADVGVFVLGQHFRKRETYTLEQRLALLKLLVQVDMVPRTAWALMVPLSLSVVSAGGWWAVPGWLLAAAWLAGLVWLWLVWDAHLHDQTPRAARNRKIEFWLKCFIMVGYLWIGAQSLATGAPLIPTWLAAKAFLFGVIFAAAIMIDVAFKPVGPQLGRLIKEGSSDATEKPLRATMDRTRWWVWAVYLLLVVTSYLGAVKPL</sequence>
<evidence type="ECO:0008006" key="4">
    <source>
        <dbReference type="Google" id="ProtNLM"/>
    </source>
</evidence>
<comment type="caution">
    <text evidence="2">The sequence shown here is derived from an EMBL/GenBank/DDBJ whole genome shotgun (WGS) entry which is preliminary data.</text>
</comment>
<dbReference type="AlphaFoldDB" id="A0A829YAX7"/>
<dbReference type="Proteomes" id="UP000445000">
    <property type="component" value="Unassembled WGS sequence"/>
</dbReference>
<name>A0A829YAX7_9GAMM</name>
<evidence type="ECO:0000313" key="2">
    <source>
        <dbReference type="EMBL" id="GFE80429.1"/>
    </source>
</evidence>
<evidence type="ECO:0000313" key="3">
    <source>
        <dbReference type="Proteomes" id="UP000445000"/>
    </source>
</evidence>
<gene>
    <name evidence="2" type="ORF">GCM10011487_24290</name>
</gene>
<dbReference type="EMBL" id="BLJN01000002">
    <property type="protein sequence ID" value="GFE80429.1"/>
    <property type="molecule type" value="Genomic_DNA"/>
</dbReference>
<feature type="transmembrane region" description="Helical" evidence="1">
    <location>
        <begin position="202"/>
        <end position="220"/>
    </location>
</feature>